<keyword evidence="3" id="KW-1185">Reference proteome</keyword>
<dbReference type="AlphaFoldDB" id="A0A0C4EAQ1"/>
<proteinExistence type="predicted"/>
<evidence type="ECO:0000313" key="3">
    <source>
        <dbReference type="Proteomes" id="UP000011715"/>
    </source>
</evidence>
<evidence type="ECO:0000313" key="1">
    <source>
        <dbReference type="EMBL" id="KLU91206.1"/>
    </source>
</evidence>
<dbReference type="eggNOG" id="ENOG502SRN0">
    <property type="taxonomic scope" value="Eukaryota"/>
</dbReference>
<protein>
    <submittedName>
        <fullName evidence="1 2">Uncharacterized protein</fullName>
    </submittedName>
</protein>
<dbReference type="STRING" id="644358.A0A0C4EAQ1"/>
<dbReference type="OMA" id="KCTEWTM"/>
<gene>
    <name evidence="1" type="ORF">MAPG_09728</name>
</gene>
<reference evidence="1" key="1">
    <citation type="submission" date="2010-05" db="EMBL/GenBank/DDBJ databases">
        <title>The Genome Sequence of Magnaporthe poae strain ATCC 64411.</title>
        <authorList>
            <consortium name="The Broad Institute Genome Sequencing Platform"/>
            <consortium name="Broad Institute Genome Sequencing Center for Infectious Disease"/>
            <person name="Ma L.-J."/>
            <person name="Dead R."/>
            <person name="Young S."/>
            <person name="Zeng Q."/>
            <person name="Koehrsen M."/>
            <person name="Alvarado L."/>
            <person name="Berlin A."/>
            <person name="Chapman S.B."/>
            <person name="Chen Z."/>
            <person name="Freedman E."/>
            <person name="Gellesch M."/>
            <person name="Goldberg J."/>
            <person name="Griggs A."/>
            <person name="Gujja S."/>
            <person name="Heilman E.R."/>
            <person name="Heiman D."/>
            <person name="Hepburn T."/>
            <person name="Howarth C."/>
            <person name="Jen D."/>
            <person name="Larson L."/>
            <person name="Mehta T."/>
            <person name="Neiman D."/>
            <person name="Pearson M."/>
            <person name="Roberts A."/>
            <person name="Saif S."/>
            <person name="Shea T."/>
            <person name="Shenoy N."/>
            <person name="Sisk P."/>
            <person name="Stolte C."/>
            <person name="Sykes S."/>
            <person name="Walk T."/>
            <person name="White J."/>
            <person name="Yandava C."/>
            <person name="Haas B."/>
            <person name="Nusbaum C."/>
            <person name="Birren B."/>
        </authorList>
    </citation>
    <scope>NUCLEOTIDE SEQUENCE</scope>
    <source>
        <strain evidence="1">ATCC 64411</strain>
    </source>
</reference>
<reference evidence="1" key="3">
    <citation type="submission" date="2011-03" db="EMBL/GenBank/DDBJ databases">
        <title>Annotation of Magnaporthe poae ATCC 64411.</title>
        <authorList>
            <person name="Ma L.-J."/>
            <person name="Dead R."/>
            <person name="Young S.K."/>
            <person name="Zeng Q."/>
            <person name="Gargeya S."/>
            <person name="Fitzgerald M."/>
            <person name="Haas B."/>
            <person name="Abouelleil A."/>
            <person name="Alvarado L."/>
            <person name="Arachchi H.M."/>
            <person name="Berlin A."/>
            <person name="Brown A."/>
            <person name="Chapman S.B."/>
            <person name="Chen Z."/>
            <person name="Dunbar C."/>
            <person name="Freedman E."/>
            <person name="Gearin G."/>
            <person name="Gellesch M."/>
            <person name="Goldberg J."/>
            <person name="Griggs A."/>
            <person name="Gujja S."/>
            <person name="Heiman D."/>
            <person name="Howarth C."/>
            <person name="Larson L."/>
            <person name="Lui A."/>
            <person name="MacDonald P.J.P."/>
            <person name="Mehta T."/>
            <person name="Montmayeur A."/>
            <person name="Murphy C."/>
            <person name="Neiman D."/>
            <person name="Pearson M."/>
            <person name="Priest M."/>
            <person name="Roberts A."/>
            <person name="Saif S."/>
            <person name="Shea T."/>
            <person name="Shenoy N."/>
            <person name="Sisk P."/>
            <person name="Stolte C."/>
            <person name="Sykes S."/>
            <person name="Yandava C."/>
            <person name="Wortman J."/>
            <person name="Nusbaum C."/>
            <person name="Birren B."/>
        </authorList>
    </citation>
    <scope>NUCLEOTIDE SEQUENCE</scope>
    <source>
        <strain evidence="1">ATCC 64411</strain>
    </source>
</reference>
<evidence type="ECO:0000313" key="2">
    <source>
        <dbReference type="EnsemblFungi" id="MAPG_09728T0"/>
    </source>
</evidence>
<dbReference type="InterPro" id="IPR046670">
    <property type="entry name" value="DUF6540"/>
</dbReference>
<sequence>MSSTTPQRYPEYLAKSKVCLKGPGTPGPRYHHVLFVETNKQDRSPTKFHVVADTTSISGITYESRPSPGPEAEYGDSFHSKDLLGYTPPTDDKYFEQGRWDALLGSLPTPPRQKAFNAATCRTELVKAWEPQVQFYAPGKTRHVPWKRTKWTNNYAVPALREAGFVVVVDEDVAPVSVSGSGSAAESGPADSAATETIRFRRISFLTTATGEILG</sequence>
<accession>A0A0C4EAQ1</accession>
<reference evidence="3" key="2">
    <citation type="submission" date="2010-05" db="EMBL/GenBank/DDBJ databases">
        <title>The genome sequence of Magnaporthe poae strain ATCC 64411.</title>
        <authorList>
            <person name="Ma L.-J."/>
            <person name="Dead R."/>
            <person name="Young S."/>
            <person name="Zeng Q."/>
            <person name="Koehrsen M."/>
            <person name="Alvarado L."/>
            <person name="Berlin A."/>
            <person name="Chapman S.B."/>
            <person name="Chen Z."/>
            <person name="Freedman E."/>
            <person name="Gellesch M."/>
            <person name="Goldberg J."/>
            <person name="Griggs A."/>
            <person name="Gujja S."/>
            <person name="Heilman E.R."/>
            <person name="Heiman D."/>
            <person name="Hepburn T."/>
            <person name="Howarth C."/>
            <person name="Jen D."/>
            <person name="Larson L."/>
            <person name="Mehta T."/>
            <person name="Neiman D."/>
            <person name="Pearson M."/>
            <person name="Roberts A."/>
            <person name="Saif S."/>
            <person name="Shea T."/>
            <person name="Shenoy N."/>
            <person name="Sisk P."/>
            <person name="Stolte C."/>
            <person name="Sykes S."/>
            <person name="Walk T."/>
            <person name="White J."/>
            <person name="Yandava C."/>
            <person name="Haas B."/>
            <person name="Nusbaum C."/>
            <person name="Birren B."/>
        </authorList>
    </citation>
    <scope>NUCLEOTIDE SEQUENCE [LARGE SCALE GENOMIC DNA]</scope>
    <source>
        <strain evidence="3">ATCC 64411 / 73-15</strain>
    </source>
</reference>
<dbReference type="Proteomes" id="UP000011715">
    <property type="component" value="Unassembled WGS sequence"/>
</dbReference>
<dbReference type="EMBL" id="GL876976">
    <property type="protein sequence ID" value="KLU91206.1"/>
    <property type="molecule type" value="Genomic_DNA"/>
</dbReference>
<organism evidence="2 3">
    <name type="scientific">Magnaporthiopsis poae (strain ATCC 64411 / 73-15)</name>
    <name type="common">Kentucky bluegrass fungus</name>
    <name type="synonym">Magnaporthe poae</name>
    <dbReference type="NCBI Taxonomy" id="644358"/>
    <lineage>
        <taxon>Eukaryota</taxon>
        <taxon>Fungi</taxon>
        <taxon>Dikarya</taxon>
        <taxon>Ascomycota</taxon>
        <taxon>Pezizomycotina</taxon>
        <taxon>Sordariomycetes</taxon>
        <taxon>Sordariomycetidae</taxon>
        <taxon>Magnaporthales</taxon>
        <taxon>Magnaporthaceae</taxon>
        <taxon>Magnaporthiopsis</taxon>
    </lineage>
</organism>
<dbReference type="VEuPathDB" id="FungiDB:MAPG_09728"/>
<dbReference type="Pfam" id="PF20174">
    <property type="entry name" value="DUF6540"/>
    <property type="match status" value="1"/>
</dbReference>
<reference evidence="2" key="5">
    <citation type="submission" date="2015-06" db="UniProtKB">
        <authorList>
            <consortium name="EnsemblFungi"/>
        </authorList>
    </citation>
    <scope>IDENTIFICATION</scope>
    <source>
        <strain evidence="2">ATCC 64411</strain>
    </source>
</reference>
<dbReference type="EnsemblFungi" id="MAPG_09728T0">
    <property type="protein sequence ID" value="MAPG_09728T0"/>
    <property type="gene ID" value="MAPG_09728"/>
</dbReference>
<name>A0A0C4EAQ1_MAGP6</name>
<dbReference type="EMBL" id="ADBL01002488">
    <property type="status" value="NOT_ANNOTATED_CDS"/>
    <property type="molecule type" value="Genomic_DNA"/>
</dbReference>
<dbReference type="OrthoDB" id="4135672at2759"/>
<reference evidence="2" key="4">
    <citation type="journal article" date="2015" name="G3 (Bethesda)">
        <title>Genome sequences of three phytopathogenic species of the Magnaporthaceae family of fungi.</title>
        <authorList>
            <person name="Okagaki L.H."/>
            <person name="Nunes C.C."/>
            <person name="Sailsbery J."/>
            <person name="Clay B."/>
            <person name="Brown D."/>
            <person name="John T."/>
            <person name="Oh Y."/>
            <person name="Young N."/>
            <person name="Fitzgerald M."/>
            <person name="Haas B.J."/>
            <person name="Zeng Q."/>
            <person name="Young S."/>
            <person name="Adiconis X."/>
            <person name="Fan L."/>
            <person name="Levin J.Z."/>
            <person name="Mitchell T.K."/>
            <person name="Okubara P.A."/>
            <person name="Farman M.L."/>
            <person name="Kohn L.M."/>
            <person name="Birren B."/>
            <person name="Ma L.-J."/>
            <person name="Dean R.A."/>
        </authorList>
    </citation>
    <scope>NUCLEOTIDE SEQUENCE</scope>
    <source>
        <strain evidence="2">ATCC 64411 / 73-15</strain>
    </source>
</reference>